<dbReference type="OrthoDB" id="26722at2759"/>
<organism evidence="3 4">
    <name type="scientific">Botryobasidium botryosum (strain FD-172 SS1)</name>
    <dbReference type="NCBI Taxonomy" id="930990"/>
    <lineage>
        <taxon>Eukaryota</taxon>
        <taxon>Fungi</taxon>
        <taxon>Dikarya</taxon>
        <taxon>Basidiomycota</taxon>
        <taxon>Agaricomycotina</taxon>
        <taxon>Agaricomycetes</taxon>
        <taxon>Cantharellales</taxon>
        <taxon>Botryobasidiaceae</taxon>
        <taxon>Botryobasidium</taxon>
    </lineage>
</organism>
<protein>
    <recommendedName>
        <fullName evidence="2">Protein kinase domain-containing protein</fullName>
    </recommendedName>
</protein>
<reference evidence="4" key="1">
    <citation type="journal article" date="2014" name="Proc. Natl. Acad. Sci. U.S.A.">
        <title>Extensive sampling of basidiomycete genomes demonstrates inadequacy of the white-rot/brown-rot paradigm for wood decay fungi.</title>
        <authorList>
            <person name="Riley R."/>
            <person name="Salamov A.A."/>
            <person name="Brown D.W."/>
            <person name="Nagy L.G."/>
            <person name="Floudas D."/>
            <person name="Held B.W."/>
            <person name="Levasseur A."/>
            <person name="Lombard V."/>
            <person name="Morin E."/>
            <person name="Otillar R."/>
            <person name="Lindquist E.A."/>
            <person name="Sun H."/>
            <person name="LaButti K.M."/>
            <person name="Schmutz J."/>
            <person name="Jabbour D."/>
            <person name="Luo H."/>
            <person name="Baker S.E."/>
            <person name="Pisabarro A.G."/>
            <person name="Walton J.D."/>
            <person name="Blanchette R.A."/>
            <person name="Henrissat B."/>
            <person name="Martin F."/>
            <person name="Cullen D."/>
            <person name="Hibbett D.S."/>
            <person name="Grigoriev I.V."/>
        </authorList>
    </citation>
    <scope>NUCLEOTIDE SEQUENCE [LARGE SCALE GENOMIC DNA]</scope>
    <source>
        <strain evidence="4">FD-172 SS1</strain>
    </source>
</reference>
<proteinExistence type="predicted"/>
<dbReference type="Gene3D" id="1.10.510.10">
    <property type="entry name" value="Transferase(Phosphotransferase) domain 1"/>
    <property type="match status" value="1"/>
</dbReference>
<dbReference type="AlphaFoldDB" id="A0A067MSR0"/>
<keyword evidence="1" id="KW-1133">Transmembrane helix</keyword>
<evidence type="ECO:0000313" key="3">
    <source>
        <dbReference type="EMBL" id="KDQ18654.1"/>
    </source>
</evidence>
<feature type="transmembrane region" description="Helical" evidence="1">
    <location>
        <begin position="16"/>
        <end position="37"/>
    </location>
</feature>
<dbReference type="HOGENOM" id="CLU_000288_7_18_1"/>
<dbReference type="InParanoid" id="A0A067MSR0"/>
<dbReference type="STRING" id="930990.A0A067MSR0"/>
<dbReference type="InterPro" id="IPR001245">
    <property type="entry name" value="Ser-Thr/Tyr_kinase_cat_dom"/>
</dbReference>
<evidence type="ECO:0000256" key="1">
    <source>
        <dbReference type="SAM" id="Phobius"/>
    </source>
</evidence>
<feature type="domain" description="Protein kinase" evidence="2">
    <location>
        <begin position="1"/>
        <end position="180"/>
    </location>
</feature>
<dbReference type="InterPro" id="IPR011009">
    <property type="entry name" value="Kinase-like_dom_sf"/>
</dbReference>
<feature type="non-terminal residue" evidence="3">
    <location>
        <position position="180"/>
    </location>
</feature>
<dbReference type="InterPro" id="IPR000719">
    <property type="entry name" value="Prot_kinase_dom"/>
</dbReference>
<keyword evidence="1" id="KW-0812">Transmembrane</keyword>
<feature type="non-terminal residue" evidence="3">
    <location>
        <position position="1"/>
    </location>
</feature>
<keyword evidence="4" id="KW-1185">Reference proteome</keyword>
<dbReference type="Pfam" id="PF07714">
    <property type="entry name" value="PK_Tyr_Ser-Thr"/>
    <property type="match status" value="1"/>
</dbReference>
<keyword evidence="1" id="KW-0472">Membrane</keyword>
<accession>A0A067MSR0</accession>
<dbReference type="Proteomes" id="UP000027195">
    <property type="component" value="Unassembled WGS sequence"/>
</dbReference>
<gene>
    <name evidence="3" type="ORF">BOTBODRAFT_78656</name>
</gene>
<dbReference type="PANTHER" id="PTHR44329:SF214">
    <property type="entry name" value="PROTEIN KINASE DOMAIN-CONTAINING PROTEIN"/>
    <property type="match status" value="1"/>
</dbReference>
<name>A0A067MSR0_BOTB1</name>
<dbReference type="GO" id="GO:0004674">
    <property type="term" value="F:protein serine/threonine kinase activity"/>
    <property type="evidence" value="ECO:0007669"/>
    <property type="project" value="TreeGrafter"/>
</dbReference>
<dbReference type="InterPro" id="IPR051681">
    <property type="entry name" value="Ser/Thr_Kinases-Pseudokinases"/>
</dbReference>
<dbReference type="PROSITE" id="PS50011">
    <property type="entry name" value="PROTEIN_KINASE_DOM"/>
    <property type="match status" value="1"/>
</dbReference>
<dbReference type="PANTHER" id="PTHR44329">
    <property type="entry name" value="SERINE/THREONINE-PROTEIN KINASE TNNI3K-RELATED"/>
    <property type="match status" value="1"/>
</dbReference>
<evidence type="ECO:0000259" key="2">
    <source>
        <dbReference type="PROSITE" id="PS50011"/>
    </source>
</evidence>
<dbReference type="SUPFAM" id="SSF56112">
    <property type="entry name" value="Protein kinase-like (PK-like)"/>
    <property type="match status" value="1"/>
</dbReference>
<sequence length="180" mass="20495">FLREVHVWEKLRHNHVLPLIGVCTLADALTYMISPWMRHGNVMSYLKDNEDADRIRLLMQAAAGLEYLHANSVVHGDVRGPNVLISESGDACIADFGLSILEEQTQDEYSYSSSFHRQGNHRWMAPELLMDENSFRTAPTDVFSFGRLILEVLTGEHPFPDVTKHRIMYMVVTGKSPTRP</sequence>
<dbReference type="EMBL" id="KL198021">
    <property type="protein sequence ID" value="KDQ18654.1"/>
    <property type="molecule type" value="Genomic_DNA"/>
</dbReference>
<evidence type="ECO:0000313" key="4">
    <source>
        <dbReference type="Proteomes" id="UP000027195"/>
    </source>
</evidence>
<dbReference type="GO" id="GO:0005524">
    <property type="term" value="F:ATP binding"/>
    <property type="evidence" value="ECO:0007669"/>
    <property type="project" value="InterPro"/>
</dbReference>